<feature type="region of interest" description="Disordered" evidence="2">
    <location>
        <begin position="225"/>
        <end position="266"/>
    </location>
</feature>
<dbReference type="NCBIfam" id="TIGR00180">
    <property type="entry name" value="parB_part"/>
    <property type="match status" value="1"/>
</dbReference>
<protein>
    <submittedName>
        <fullName evidence="4">ParB/RepB/Spo0J family partition protein</fullName>
    </submittedName>
</protein>
<dbReference type="PANTHER" id="PTHR33375:SF1">
    <property type="entry name" value="CHROMOSOME-PARTITIONING PROTEIN PARB-RELATED"/>
    <property type="match status" value="1"/>
</dbReference>
<comment type="caution">
    <text evidence="4">The sequence shown here is derived from an EMBL/GenBank/DDBJ whole genome shotgun (WGS) entry which is preliminary data.</text>
</comment>
<dbReference type="InterPro" id="IPR036086">
    <property type="entry name" value="ParB/Sulfiredoxin_sf"/>
</dbReference>
<dbReference type="InterPro" id="IPR050336">
    <property type="entry name" value="Chromosome_partition/occlusion"/>
</dbReference>
<dbReference type="SUPFAM" id="SSF109709">
    <property type="entry name" value="KorB DNA-binding domain-like"/>
    <property type="match status" value="1"/>
</dbReference>
<evidence type="ECO:0000259" key="3">
    <source>
        <dbReference type="SMART" id="SM00470"/>
    </source>
</evidence>
<dbReference type="InterPro" id="IPR004437">
    <property type="entry name" value="ParB/RepB/Spo0J"/>
</dbReference>
<dbReference type="EMBL" id="JASMWN010000009">
    <property type="protein sequence ID" value="MDU9004755.1"/>
    <property type="molecule type" value="Genomic_DNA"/>
</dbReference>
<keyword evidence="5" id="KW-1185">Reference proteome</keyword>
<dbReference type="PANTHER" id="PTHR33375">
    <property type="entry name" value="CHROMOSOME-PARTITIONING PROTEIN PARB-RELATED"/>
    <property type="match status" value="1"/>
</dbReference>
<proteinExistence type="inferred from homology"/>
<feature type="compositionally biased region" description="Polar residues" evidence="2">
    <location>
        <begin position="255"/>
        <end position="266"/>
    </location>
</feature>
<dbReference type="SMART" id="SM00470">
    <property type="entry name" value="ParB"/>
    <property type="match status" value="1"/>
</dbReference>
<comment type="similarity">
    <text evidence="1">Belongs to the ParB family.</text>
</comment>
<dbReference type="RefSeq" id="WP_316776914.1">
    <property type="nucleotide sequence ID" value="NZ_JASMWN010000009.1"/>
</dbReference>
<name>A0ABU3VF00_9RHOB</name>
<dbReference type="Pfam" id="PF02195">
    <property type="entry name" value="ParB_N"/>
    <property type="match status" value="1"/>
</dbReference>
<dbReference type="Gene3D" id="3.90.1530.30">
    <property type="match status" value="1"/>
</dbReference>
<evidence type="ECO:0000256" key="2">
    <source>
        <dbReference type="SAM" id="MobiDB-lite"/>
    </source>
</evidence>
<dbReference type="SUPFAM" id="SSF110849">
    <property type="entry name" value="ParB/Sulfiredoxin"/>
    <property type="match status" value="1"/>
</dbReference>
<dbReference type="InterPro" id="IPR003115">
    <property type="entry name" value="ParB_N"/>
</dbReference>
<dbReference type="CDD" id="cd16393">
    <property type="entry name" value="SPO0J_N"/>
    <property type="match status" value="1"/>
</dbReference>
<sequence>MARSLTSTLDKLAASGKLDSFTAGKRPDAGNVAFIALSSIEADPDQPRRIFDEEKLQSLSESIREQGVLQPITVQPANADGKHLIIMGERRWRAAQLAGLTAIPAMVREVTAELQAIQLTENVQRADLTTMEIAQAVEHMRKDGKKRAEIAGALGWSESAVSRYAGIAKMPDELKALAQANAPILALSDLNSLWKKDEAAARAFVATTSAEDISRTSVAMLRSSLEAVPREMTTGTDARDRPASTPSSLPEPAAENSTEAGNAVPNSPTGAVAILCRHGEDIGRILTDRLARSNKALMVSFANGERVEEIALSDIELLEVVAL</sequence>
<evidence type="ECO:0000313" key="4">
    <source>
        <dbReference type="EMBL" id="MDU9004755.1"/>
    </source>
</evidence>
<evidence type="ECO:0000256" key="1">
    <source>
        <dbReference type="ARBA" id="ARBA00006295"/>
    </source>
</evidence>
<dbReference type="Gene3D" id="1.10.10.2830">
    <property type="match status" value="1"/>
</dbReference>
<organism evidence="4 5">
    <name type="scientific">Sedimentitalea todarodis</name>
    <dbReference type="NCBI Taxonomy" id="1631240"/>
    <lineage>
        <taxon>Bacteria</taxon>
        <taxon>Pseudomonadati</taxon>
        <taxon>Pseudomonadota</taxon>
        <taxon>Alphaproteobacteria</taxon>
        <taxon>Rhodobacterales</taxon>
        <taxon>Paracoccaceae</taxon>
        <taxon>Sedimentitalea</taxon>
    </lineage>
</organism>
<evidence type="ECO:0000313" key="5">
    <source>
        <dbReference type="Proteomes" id="UP001255416"/>
    </source>
</evidence>
<feature type="domain" description="ParB-like N-terminal" evidence="3">
    <location>
        <begin position="33"/>
        <end position="123"/>
    </location>
</feature>
<reference evidence="5" key="1">
    <citation type="submission" date="2023-05" db="EMBL/GenBank/DDBJ databases">
        <title>Sedimentitalea sp. nov. JM2-8.</title>
        <authorList>
            <person name="Huang J."/>
        </authorList>
    </citation>
    <scope>NUCLEOTIDE SEQUENCE [LARGE SCALE GENOMIC DNA]</scope>
    <source>
        <strain evidence="5">KHS03</strain>
    </source>
</reference>
<dbReference type="Pfam" id="PF08535">
    <property type="entry name" value="KorB"/>
    <property type="match status" value="1"/>
</dbReference>
<dbReference type="InterPro" id="IPR013741">
    <property type="entry name" value="KorB_domain"/>
</dbReference>
<accession>A0ABU3VF00</accession>
<gene>
    <name evidence="4" type="ORF">QO231_12945</name>
</gene>
<dbReference type="Proteomes" id="UP001255416">
    <property type="component" value="Unassembled WGS sequence"/>
</dbReference>